<evidence type="ECO:0000313" key="1">
    <source>
        <dbReference type="EMBL" id="MTG96680.1"/>
    </source>
</evidence>
<dbReference type="AlphaFoldDB" id="A0A6I3LHQ5"/>
<keyword evidence="1" id="KW-0436">Ligase</keyword>
<dbReference type="Pfam" id="PF13563">
    <property type="entry name" value="2_5_RNA_ligase2"/>
    <property type="match status" value="1"/>
</dbReference>
<dbReference type="GO" id="GO:0016874">
    <property type="term" value="F:ligase activity"/>
    <property type="evidence" value="ECO:0007669"/>
    <property type="project" value="UniProtKB-KW"/>
</dbReference>
<name>A0A6I3LHQ5_9FLAO</name>
<protein>
    <submittedName>
        <fullName evidence="1">2'-5' RNA ligase family protein</fullName>
    </submittedName>
</protein>
<accession>A0A6I3LHQ5</accession>
<comment type="caution">
    <text evidence="1">The sequence shown here is derived from an EMBL/GenBank/DDBJ whole genome shotgun (WGS) entry which is preliminary data.</text>
</comment>
<dbReference type="OrthoDB" id="980044at2"/>
<dbReference type="Gene3D" id="3.90.1140.10">
    <property type="entry name" value="Cyclic phosphodiesterase"/>
    <property type="match status" value="1"/>
</dbReference>
<dbReference type="InterPro" id="IPR009097">
    <property type="entry name" value="Cyclic_Pdiesterase"/>
</dbReference>
<gene>
    <name evidence="1" type="ORF">GJV76_00735</name>
</gene>
<dbReference type="RefSeq" id="WP_155090728.1">
    <property type="nucleotide sequence ID" value="NZ_CP102754.1"/>
</dbReference>
<proteinExistence type="predicted"/>
<dbReference type="Proteomes" id="UP000438760">
    <property type="component" value="Unassembled WGS sequence"/>
</dbReference>
<evidence type="ECO:0000313" key="2">
    <source>
        <dbReference type="Proteomes" id="UP000438760"/>
    </source>
</evidence>
<reference evidence="1 2" key="1">
    <citation type="submission" date="2019-11" db="EMBL/GenBank/DDBJ databases">
        <title>Genome of Strain BIT-d1.</title>
        <authorList>
            <person name="Yang Y."/>
        </authorList>
    </citation>
    <scope>NUCLEOTIDE SEQUENCE [LARGE SCALE GENOMIC DNA]</scope>
    <source>
        <strain evidence="1 2">BIT-d1</strain>
    </source>
</reference>
<dbReference type="EMBL" id="WMJX01000001">
    <property type="protein sequence ID" value="MTG96680.1"/>
    <property type="molecule type" value="Genomic_DNA"/>
</dbReference>
<dbReference type="SUPFAM" id="SSF55144">
    <property type="entry name" value="LigT-like"/>
    <property type="match status" value="1"/>
</dbReference>
<organism evidence="1 2">
    <name type="scientific">Myroides albus</name>
    <dbReference type="NCBI Taxonomy" id="2562892"/>
    <lineage>
        <taxon>Bacteria</taxon>
        <taxon>Pseudomonadati</taxon>
        <taxon>Bacteroidota</taxon>
        <taxon>Flavobacteriia</taxon>
        <taxon>Flavobacteriales</taxon>
        <taxon>Flavobacteriaceae</taxon>
        <taxon>Myroides</taxon>
    </lineage>
</organism>
<sequence>MINKYSLCFQPDETTIDVVKQMKLKLAEAIGWYNSKNALAHITIVEFKSDSTGINKMAALVEQLCATYQPVKVTLDHFGQYPNGAFFLGVDPFSKPILQDYAKNIQARITVPNSYKNSEPHLSIARKLNTEKLSIAQSTFDQPAISFICEQVALRQFNPERGQYDIISIFPFLNLPSSEPEQLSLF</sequence>
<keyword evidence="2" id="KW-1185">Reference proteome</keyword>